<feature type="region of interest" description="Disordered" evidence="1">
    <location>
        <begin position="211"/>
        <end position="231"/>
    </location>
</feature>
<keyword evidence="3" id="KW-1185">Reference proteome</keyword>
<dbReference type="EMBL" id="JAKOGI010000199">
    <property type="protein sequence ID" value="KAJ8440093.1"/>
    <property type="molecule type" value="Genomic_DNA"/>
</dbReference>
<dbReference type="AlphaFoldDB" id="A0A9Q1KB29"/>
<evidence type="ECO:0008006" key="4">
    <source>
        <dbReference type="Google" id="ProtNLM"/>
    </source>
</evidence>
<name>A0A9Q1KB29_9CARY</name>
<feature type="region of interest" description="Disordered" evidence="1">
    <location>
        <begin position="162"/>
        <end position="196"/>
    </location>
</feature>
<evidence type="ECO:0000313" key="3">
    <source>
        <dbReference type="Proteomes" id="UP001153076"/>
    </source>
</evidence>
<evidence type="ECO:0000313" key="2">
    <source>
        <dbReference type="EMBL" id="KAJ8440093.1"/>
    </source>
</evidence>
<gene>
    <name evidence="2" type="ORF">Cgig2_025292</name>
</gene>
<feature type="compositionally biased region" description="Pro residues" evidence="1">
    <location>
        <begin position="212"/>
        <end position="229"/>
    </location>
</feature>
<reference evidence="2" key="1">
    <citation type="submission" date="2022-04" db="EMBL/GenBank/DDBJ databases">
        <title>Carnegiea gigantea Genome sequencing and assembly v2.</title>
        <authorList>
            <person name="Copetti D."/>
            <person name="Sanderson M.J."/>
            <person name="Burquez A."/>
            <person name="Wojciechowski M.F."/>
        </authorList>
    </citation>
    <scope>NUCLEOTIDE SEQUENCE</scope>
    <source>
        <strain evidence="2">SGP5-SGP5p</strain>
        <tissue evidence="2">Aerial part</tissue>
    </source>
</reference>
<comment type="caution">
    <text evidence="2">The sequence shown here is derived from an EMBL/GenBank/DDBJ whole genome shotgun (WGS) entry which is preliminary data.</text>
</comment>
<evidence type="ECO:0000256" key="1">
    <source>
        <dbReference type="SAM" id="MobiDB-lite"/>
    </source>
</evidence>
<protein>
    <recommendedName>
        <fullName evidence="4">Retrotransposon gag domain-containing protein</fullName>
    </recommendedName>
</protein>
<dbReference type="OrthoDB" id="2919534at2759"/>
<proteinExistence type="predicted"/>
<accession>A0A9Q1KB29</accession>
<sequence>MEVRGHPMLRRPPPKPQNARNYCNFYEQSGHTITECRQLKKVLHELADKGQIDRFLKRGPWFLRREQEPAQPQPCDEECSTEVVATIAGGYTEGITRSAWKVRLRSAQQVLTTEQGPCEVNLTGMIRLLVRFGNKLRSKNLEVDFFVVDVPAAYNVILGRPNLHKPADARPRSGGKPRNSCPPEILGPASPRPCVNTLEYQSGPGGSLAPWLGPPFPSPWPHQPQPSQAPPLVGVASFSCRLHGHPNQPSAFPNVVGAE</sequence>
<organism evidence="2 3">
    <name type="scientific">Carnegiea gigantea</name>
    <dbReference type="NCBI Taxonomy" id="171969"/>
    <lineage>
        <taxon>Eukaryota</taxon>
        <taxon>Viridiplantae</taxon>
        <taxon>Streptophyta</taxon>
        <taxon>Embryophyta</taxon>
        <taxon>Tracheophyta</taxon>
        <taxon>Spermatophyta</taxon>
        <taxon>Magnoliopsida</taxon>
        <taxon>eudicotyledons</taxon>
        <taxon>Gunneridae</taxon>
        <taxon>Pentapetalae</taxon>
        <taxon>Caryophyllales</taxon>
        <taxon>Cactineae</taxon>
        <taxon>Cactaceae</taxon>
        <taxon>Cactoideae</taxon>
        <taxon>Echinocereeae</taxon>
        <taxon>Carnegiea</taxon>
    </lineage>
</organism>
<dbReference type="Proteomes" id="UP001153076">
    <property type="component" value="Unassembled WGS sequence"/>
</dbReference>